<name>A0AAV9WFI3_9PEZI</name>
<organism evidence="1 2">
    <name type="scientific">Arthrobotrys musiformis</name>
    <dbReference type="NCBI Taxonomy" id="47236"/>
    <lineage>
        <taxon>Eukaryota</taxon>
        <taxon>Fungi</taxon>
        <taxon>Dikarya</taxon>
        <taxon>Ascomycota</taxon>
        <taxon>Pezizomycotina</taxon>
        <taxon>Orbiliomycetes</taxon>
        <taxon>Orbiliales</taxon>
        <taxon>Orbiliaceae</taxon>
        <taxon>Arthrobotrys</taxon>
    </lineage>
</organism>
<sequence length="274" mass="31598">MPLIEIPAFSFGNFRMPLIKKHHSFGTRNAQLQETETKWPNFRGYHPGLDKYINQRDVSPIPYGLIHQMTLAIKDIEAKIAYEVSTRVLKTDTPLSYDEVHDYVHEELSLDSNVKLYLQAYEEPEEDEREFPDLLQLTSNGQVSKPKFENCDIRVYQAFPENFKWSVALVQVLEEMGILPIDWMLLQLGMSEPSFTGRAELAERRLQSKEWSSVINSIMEEMEEKWSGYFRLSFTSVLIDVRASIIPEEQKLVNLVTPNVFGDLTGSIMALSIS</sequence>
<reference evidence="1 2" key="1">
    <citation type="submission" date="2023-08" db="EMBL/GenBank/DDBJ databases">
        <authorList>
            <person name="Palmer J.M."/>
        </authorList>
    </citation>
    <scope>NUCLEOTIDE SEQUENCE [LARGE SCALE GENOMIC DNA]</scope>
    <source>
        <strain evidence="1 2">TWF481</strain>
    </source>
</reference>
<proteinExistence type="predicted"/>
<accession>A0AAV9WFI3</accession>
<protein>
    <submittedName>
        <fullName evidence="1">Uncharacterized protein</fullName>
    </submittedName>
</protein>
<gene>
    <name evidence="1" type="ORF">TWF481_005347</name>
</gene>
<dbReference type="Proteomes" id="UP001370758">
    <property type="component" value="Unassembled WGS sequence"/>
</dbReference>
<evidence type="ECO:0000313" key="1">
    <source>
        <dbReference type="EMBL" id="KAK6506889.1"/>
    </source>
</evidence>
<evidence type="ECO:0000313" key="2">
    <source>
        <dbReference type="Proteomes" id="UP001370758"/>
    </source>
</evidence>
<comment type="caution">
    <text evidence="1">The sequence shown here is derived from an EMBL/GenBank/DDBJ whole genome shotgun (WGS) entry which is preliminary data.</text>
</comment>
<dbReference type="AlphaFoldDB" id="A0AAV9WFI3"/>
<keyword evidence="2" id="KW-1185">Reference proteome</keyword>
<dbReference type="EMBL" id="JAVHJL010000003">
    <property type="protein sequence ID" value="KAK6506889.1"/>
    <property type="molecule type" value="Genomic_DNA"/>
</dbReference>